<feature type="chain" id="PRO_5046202088" evidence="6">
    <location>
        <begin position="25"/>
        <end position="1243"/>
    </location>
</feature>
<dbReference type="RefSeq" id="WP_205117065.1">
    <property type="nucleotide sequence ID" value="NZ_JAFBCM010000001.1"/>
</dbReference>
<keyword evidence="3 5" id="KW-0378">Hydrolase</keyword>
<feature type="active site" description="Charge relay system" evidence="5">
    <location>
        <position position="218"/>
    </location>
</feature>
<sequence>MRAVTSAVASVLLLSVATVVPSAAAGAPAKTPALIGANAPVATTVTLVTGDRVAVSTDPDGRKSTVVVSAHPDPGGYLTRRFKDDVYVVPASAAPLLAKGRLDERLFNVTGLIEQGYDDRTTPRIPLIATDPGTTPRAARRTATLTTIGAAVLTVDKKSATEFWQEFSKPRNRDAAIGKLWLDGKVRGSLDRSTKQIGATKAWAAGYTGKGARVAVLDGGYDEKHADLVGRVTASKNFTDQPNTHDEDGHGTHVASIVGGSGRAGRKGVAPGAELLIGRVLSYGGGQESWIAAGMEWAIAQQADVVNMSLGTRDPSDCSDPLSETTKLLAAQGKTLFVVAAGNTYVDEGITSPGCVPGVLTVGAVDRDGRTADFSAKGPAPGSHVLKPEIAAPGVGIMAANYDSYGDIPYAPMSGTSMASPHVAGAAAILAARRPELNAQQLKAMLISTAQPGPGGLPFQQGAGIVDVSRAIKATVYGPGSVDVAAFSWPHTSTKPATKNVTYRNFGSKPVQLRLSLSMTGNDDRPARQGMASLGKPWLTVPANGSASVPVTINPRIPVSARAYGKFGGRLIARGSDGSTVTTPVAFWLEPKTVDLTVKRIDRNGGQPAEGMGFLDVFGLDNLSGWRAYSSEDQTFRVRAGSYAIASMIPTTDPDGTMIHSVTYAGAPEIRIDRDQTVVLDARQGRQVTVDADRALEQQGASLAYGRWDKGWAISGSYIGTEYIDEYFAVPDRQRARRGHFELGKYLRMLAPSLAMRVAGGPAISPEIMRGDDLFDGKKTAPLVDAKGGTPDDFANAGVRGKLALVHVPDPSDADRERMNALLADAAEAGAVGVLVSRDAPGRWTWSAGRRWNSGIEEIKQAPGLTLNPADAAMLRKQLAAGAVNLSWTAVADSPYVYNLAFFDRERAEWSQQHRVRTSDLGRMDETWFAPRLKANGYADFVAAFRPWDPLSTFYPGVGNFVRVPQQRTSYYSPGDTEWKQFADANPNWGAIMQDRVRSYRPGQKDETTWYKHPMQTGIRQDAYGQKLHVAERQANLMGFEFPNWQDAEPDHFGWPAGFGDVGGFHLYRDGKEIGWSPVAFGQVPVPATPGRYELDLLTERYFAGSETYPNWRLSLATRTKFSFTSGNPGGEKLAALPLLLPDYDVDVDAFNLTPAVASYPVRLTFAGQPDYAPGPLRSVQAWASKDDGETFVSVPVSKDGKGWIASVDNRIAKGGYVTLKVAATDSKGNAVEQIVKRAYGVR</sequence>
<dbReference type="Gene3D" id="3.50.30.30">
    <property type="match status" value="1"/>
</dbReference>
<dbReference type="InterPro" id="IPR022398">
    <property type="entry name" value="Peptidase_S8_His-AS"/>
</dbReference>
<evidence type="ECO:0000256" key="1">
    <source>
        <dbReference type="ARBA" id="ARBA00011073"/>
    </source>
</evidence>
<comment type="similarity">
    <text evidence="1 5">Belongs to the peptidase S8 family.</text>
</comment>
<feature type="active site" description="Charge relay system" evidence="5">
    <location>
        <position position="417"/>
    </location>
</feature>
<dbReference type="Pfam" id="PF00082">
    <property type="entry name" value="Peptidase_S8"/>
    <property type="match status" value="1"/>
</dbReference>
<dbReference type="InterPro" id="IPR046450">
    <property type="entry name" value="PA_dom_sf"/>
</dbReference>
<dbReference type="InterPro" id="IPR023828">
    <property type="entry name" value="Peptidase_S8_Ser-AS"/>
</dbReference>
<accession>A0ABV7Y6R7</accession>
<dbReference type="PROSITE" id="PS00138">
    <property type="entry name" value="SUBTILASE_SER"/>
    <property type="match status" value="1"/>
</dbReference>
<dbReference type="InterPro" id="IPR050131">
    <property type="entry name" value="Peptidase_S8_subtilisin-like"/>
</dbReference>
<dbReference type="Proteomes" id="UP001595699">
    <property type="component" value="Unassembled WGS sequence"/>
</dbReference>
<dbReference type="PANTHER" id="PTHR43806:SF11">
    <property type="entry name" value="CEREVISIN-RELATED"/>
    <property type="match status" value="1"/>
</dbReference>
<dbReference type="PRINTS" id="PR00723">
    <property type="entry name" value="SUBTILISIN"/>
</dbReference>
<dbReference type="InterPro" id="IPR036852">
    <property type="entry name" value="Peptidase_S8/S53_dom_sf"/>
</dbReference>
<keyword evidence="9" id="KW-1185">Reference proteome</keyword>
<evidence type="ECO:0000256" key="3">
    <source>
        <dbReference type="ARBA" id="ARBA00022801"/>
    </source>
</evidence>
<evidence type="ECO:0000256" key="6">
    <source>
        <dbReference type="SAM" id="SignalP"/>
    </source>
</evidence>
<protein>
    <submittedName>
        <fullName evidence="8">S8 family serine peptidase</fullName>
    </submittedName>
</protein>
<evidence type="ECO:0000313" key="9">
    <source>
        <dbReference type="Proteomes" id="UP001595699"/>
    </source>
</evidence>
<comment type="caution">
    <text evidence="8">The sequence shown here is derived from an EMBL/GenBank/DDBJ whole genome shotgun (WGS) entry which is preliminary data.</text>
</comment>
<evidence type="ECO:0000256" key="2">
    <source>
        <dbReference type="ARBA" id="ARBA00022670"/>
    </source>
</evidence>
<dbReference type="InterPro" id="IPR015500">
    <property type="entry name" value="Peptidase_S8_subtilisin-rel"/>
</dbReference>
<dbReference type="PROSITE" id="PS51892">
    <property type="entry name" value="SUBTILASE"/>
    <property type="match status" value="1"/>
</dbReference>
<proteinExistence type="inferred from homology"/>
<feature type="domain" description="Peptidase S8/S53" evidence="7">
    <location>
        <begin position="209"/>
        <end position="464"/>
    </location>
</feature>
<name>A0ABV7Y6R7_9ACTN</name>
<dbReference type="Gene3D" id="3.40.50.200">
    <property type="entry name" value="Peptidase S8/S53 domain"/>
    <property type="match status" value="1"/>
</dbReference>
<dbReference type="InterPro" id="IPR000209">
    <property type="entry name" value="Peptidase_S8/S53_dom"/>
</dbReference>
<dbReference type="PROSITE" id="PS00137">
    <property type="entry name" value="SUBTILASE_HIS"/>
    <property type="match status" value="1"/>
</dbReference>
<organism evidence="8 9">
    <name type="scientific">Tenggerimyces flavus</name>
    <dbReference type="NCBI Taxonomy" id="1708749"/>
    <lineage>
        <taxon>Bacteria</taxon>
        <taxon>Bacillati</taxon>
        <taxon>Actinomycetota</taxon>
        <taxon>Actinomycetes</taxon>
        <taxon>Propionibacteriales</taxon>
        <taxon>Nocardioidaceae</taxon>
        <taxon>Tenggerimyces</taxon>
    </lineage>
</organism>
<evidence type="ECO:0000256" key="5">
    <source>
        <dbReference type="PROSITE-ProRule" id="PRU01240"/>
    </source>
</evidence>
<evidence type="ECO:0000313" key="8">
    <source>
        <dbReference type="EMBL" id="MFC3760817.1"/>
    </source>
</evidence>
<feature type="active site" description="Charge relay system" evidence="5">
    <location>
        <position position="250"/>
    </location>
</feature>
<keyword evidence="2 5" id="KW-0645">Protease</keyword>
<keyword evidence="4 5" id="KW-0720">Serine protease</keyword>
<keyword evidence="6" id="KW-0732">Signal</keyword>
<dbReference type="PANTHER" id="PTHR43806">
    <property type="entry name" value="PEPTIDASE S8"/>
    <property type="match status" value="1"/>
</dbReference>
<feature type="signal peptide" evidence="6">
    <location>
        <begin position="1"/>
        <end position="24"/>
    </location>
</feature>
<dbReference type="SUPFAM" id="SSF52743">
    <property type="entry name" value="Subtilisin-like"/>
    <property type="match status" value="1"/>
</dbReference>
<gene>
    <name evidence="8" type="ORF">ACFOUW_08200</name>
</gene>
<reference evidence="9" key="1">
    <citation type="journal article" date="2019" name="Int. J. Syst. Evol. Microbiol.">
        <title>The Global Catalogue of Microorganisms (GCM) 10K type strain sequencing project: providing services to taxonomists for standard genome sequencing and annotation.</title>
        <authorList>
            <consortium name="The Broad Institute Genomics Platform"/>
            <consortium name="The Broad Institute Genome Sequencing Center for Infectious Disease"/>
            <person name="Wu L."/>
            <person name="Ma J."/>
        </authorList>
    </citation>
    <scope>NUCLEOTIDE SEQUENCE [LARGE SCALE GENOMIC DNA]</scope>
    <source>
        <strain evidence="9">CGMCC 4.7241</strain>
    </source>
</reference>
<evidence type="ECO:0000256" key="4">
    <source>
        <dbReference type="ARBA" id="ARBA00022825"/>
    </source>
</evidence>
<dbReference type="SUPFAM" id="SSF52025">
    <property type="entry name" value="PA domain"/>
    <property type="match status" value="1"/>
</dbReference>
<dbReference type="EMBL" id="JBHRZH010000006">
    <property type="protein sequence ID" value="MFC3760817.1"/>
    <property type="molecule type" value="Genomic_DNA"/>
</dbReference>
<evidence type="ECO:0000259" key="7">
    <source>
        <dbReference type="Pfam" id="PF00082"/>
    </source>
</evidence>